<dbReference type="Gene3D" id="3.30.70.260">
    <property type="match status" value="2"/>
</dbReference>
<dbReference type="AlphaFoldDB" id="A0A846ZFZ3"/>
<keyword evidence="1" id="KW-0963">Cytoplasm</keyword>
<evidence type="ECO:0000313" key="3">
    <source>
        <dbReference type="EMBL" id="NKZ37805.1"/>
    </source>
</evidence>
<dbReference type="GO" id="GO:0006355">
    <property type="term" value="P:regulation of DNA-templated transcription"/>
    <property type="evidence" value="ECO:0007669"/>
    <property type="project" value="UniProtKB-UniRule"/>
</dbReference>
<reference evidence="3 4" key="1">
    <citation type="journal article" date="2017" name="Int. J. Syst. Evol. Microbiol.">
        <title>Oleiagrimonas citrea sp. nov., a marine bacterium isolated from tidal flat sediment and emended description of the genus Oleiagrimonas Fang et al. 2015 and Oleiagrimonas soli.</title>
        <authorList>
            <person name="Yang S.H."/>
            <person name="Seo H.S."/>
            <person name="Seong C.N."/>
            <person name="Kwon K.K."/>
        </authorList>
    </citation>
    <scope>NUCLEOTIDE SEQUENCE [LARGE SCALE GENOMIC DNA]</scope>
    <source>
        <strain evidence="3 4">MEBiC09124</strain>
    </source>
</reference>
<dbReference type="SUPFAM" id="SSF55021">
    <property type="entry name" value="ACT-like"/>
    <property type="match status" value="2"/>
</dbReference>
<dbReference type="PANTHER" id="PTHR34875:SF5">
    <property type="entry name" value="GLYCINE CLEAVAGE SYSTEM TRANSCRIPTIONAL REPRESSOR"/>
    <property type="match status" value="1"/>
</dbReference>
<evidence type="ECO:0000256" key="1">
    <source>
        <dbReference type="PIRNR" id="PIRNR028103"/>
    </source>
</evidence>
<name>A0A846ZFZ3_9GAMM</name>
<accession>A0A846ZFZ3</accession>
<proteinExistence type="predicted"/>
<dbReference type="PIRSF" id="PIRSF028103">
    <property type="entry name" value="GcvR"/>
    <property type="match status" value="1"/>
</dbReference>
<organism evidence="3 4">
    <name type="scientific">Oleiagrimonas citrea</name>
    <dbReference type="NCBI Taxonomy" id="1665687"/>
    <lineage>
        <taxon>Bacteria</taxon>
        <taxon>Pseudomonadati</taxon>
        <taxon>Pseudomonadota</taxon>
        <taxon>Gammaproteobacteria</taxon>
        <taxon>Lysobacterales</taxon>
        <taxon>Rhodanobacteraceae</taxon>
        <taxon>Oleiagrimonas</taxon>
    </lineage>
</organism>
<dbReference type="Pfam" id="PF13740">
    <property type="entry name" value="ACT_6"/>
    <property type="match status" value="1"/>
</dbReference>
<dbReference type="CDD" id="cd04869">
    <property type="entry name" value="ACT_GcvR_2"/>
    <property type="match status" value="1"/>
</dbReference>
<dbReference type="InterPro" id="IPR002912">
    <property type="entry name" value="ACT_dom"/>
</dbReference>
<dbReference type="InterPro" id="IPR016867">
    <property type="entry name" value="GcvR"/>
</dbReference>
<dbReference type="InterPro" id="IPR045865">
    <property type="entry name" value="ACT-like_dom_sf"/>
</dbReference>
<keyword evidence="4" id="KW-1185">Reference proteome</keyword>
<keyword evidence="1" id="KW-0804">Transcription</keyword>
<protein>
    <recommendedName>
        <fullName evidence="1">Glycine cleavage system transcriptional repressor</fullName>
    </recommendedName>
</protein>
<dbReference type="PROSITE" id="PS51671">
    <property type="entry name" value="ACT"/>
    <property type="match status" value="1"/>
</dbReference>
<sequence>MVLNRSITQRPGGDNQLLVQTLSPASRSPLMPLVRRIADAGCNLADTRVSTLGSDVCVILLAQGSWDAVAKLETTLDKLAREDRDLHLVHYRTQARAAQTHLLPYLVEVIAADRSGVLADVIEFFTRNGISIEQLTSMRYQAMQTGAGMFQAQITIGIPADSHIATLRDDFLELCDRLNLDAIMDPVKF</sequence>
<gene>
    <name evidence="3" type="ORF">HF690_02430</name>
</gene>
<evidence type="ECO:0000313" key="4">
    <source>
        <dbReference type="Proteomes" id="UP000541636"/>
    </source>
</evidence>
<dbReference type="Proteomes" id="UP000541636">
    <property type="component" value="Unassembled WGS sequence"/>
</dbReference>
<evidence type="ECO:0000259" key="2">
    <source>
        <dbReference type="PROSITE" id="PS51671"/>
    </source>
</evidence>
<dbReference type="RefSeq" id="WP_113065154.1">
    <property type="nucleotide sequence ID" value="NZ_JAAZQD010000001.1"/>
</dbReference>
<dbReference type="PANTHER" id="PTHR34875">
    <property type="entry name" value="UPF0237 PROTEIN MJ1558"/>
    <property type="match status" value="1"/>
</dbReference>
<dbReference type="InterPro" id="IPR050990">
    <property type="entry name" value="UPF0237/GcvR_regulator"/>
</dbReference>
<feature type="domain" description="ACT" evidence="2">
    <location>
        <begin position="106"/>
        <end position="189"/>
    </location>
</feature>
<dbReference type="GO" id="GO:0005737">
    <property type="term" value="C:cytoplasm"/>
    <property type="evidence" value="ECO:0007669"/>
    <property type="project" value="UniProtKB-SubCell"/>
</dbReference>
<comment type="caution">
    <text evidence="3">The sequence shown here is derived from an EMBL/GenBank/DDBJ whole genome shotgun (WGS) entry which is preliminary data.</text>
</comment>
<keyword evidence="1" id="KW-0678">Repressor</keyword>
<comment type="subcellular location">
    <subcellularLocation>
        <location evidence="1">Cytoplasm</location>
    </subcellularLocation>
</comment>
<dbReference type="EMBL" id="JAAZQD010000001">
    <property type="protein sequence ID" value="NKZ37805.1"/>
    <property type="molecule type" value="Genomic_DNA"/>
</dbReference>